<dbReference type="AlphaFoldDB" id="A0AAV6VVH9"/>
<reference evidence="1 2" key="1">
    <citation type="journal article" date="2022" name="Nat. Ecol. Evol.">
        <title>A masculinizing supergene underlies an exaggerated male reproductive morph in a spider.</title>
        <authorList>
            <person name="Hendrickx F."/>
            <person name="De Corte Z."/>
            <person name="Sonet G."/>
            <person name="Van Belleghem S.M."/>
            <person name="Kostlbacher S."/>
            <person name="Vangestel C."/>
        </authorList>
    </citation>
    <scope>NUCLEOTIDE SEQUENCE [LARGE SCALE GENOMIC DNA]</scope>
    <source>
        <strain evidence="1">W744_W776</strain>
    </source>
</reference>
<accession>A0AAV6VVH9</accession>
<keyword evidence="2" id="KW-1185">Reference proteome</keyword>
<protein>
    <submittedName>
        <fullName evidence="1">Uncharacterized protein</fullName>
    </submittedName>
</protein>
<dbReference type="EMBL" id="JAFNEN010000014">
    <property type="protein sequence ID" value="KAG8200625.1"/>
    <property type="molecule type" value="Genomic_DNA"/>
</dbReference>
<organism evidence="1 2">
    <name type="scientific">Oedothorax gibbosus</name>
    <dbReference type="NCBI Taxonomy" id="931172"/>
    <lineage>
        <taxon>Eukaryota</taxon>
        <taxon>Metazoa</taxon>
        <taxon>Ecdysozoa</taxon>
        <taxon>Arthropoda</taxon>
        <taxon>Chelicerata</taxon>
        <taxon>Arachnida</taxon>
        <taxon>Araneae</taxon>
        <taxon>Araneomorphae</taxon>
        <taxon>Entelegynae</taxon>
        <taxon>Araneoidea</taxon>
        <taxon>Linyphiidae</taxon>
        <taxon>Erigoninae</taxon>
        <taxon>Oedothorax</taxon>
    </lineage>
</organism>
<dbReference type="PANTHER" id="PTHR31912">
    <property type="entry name" value="IP13529P"/>
    <property type="match status" value="1"/>
</dbReference>
<proteinExistence type="predicted"/>
<evidence type="ECO:0000313" key="1">
    <source>
        <dbReference type="EMBL" id="KAG8200625.1"/>
    </source>
</evidence>
<evidence type="ECO:0000313" key="2">
    <source>
        <dbReference type="Proteomes" id="UP000827092"/>
    </source>
</evidence>
<name>A0AAV6VVH9_9ARAC</name>
<comment type="caution">
    <text evidence="1">The sequence shown here is derived from an EMBL/GenBank/DDBJ whole genome shotgun (WGS) entry which is preliminary data.</text>
</comment>
<sequence length="490" mass="56196">MKEFSVEKTLDPLMNDLKTLEVDGIFVERLGISLKGSIAYVSGDNLSSNYIGGFSVSFSSDNARICRQCMIKKIDIGNGVDVKLRTPKDYDHHVSEIEIDHNNTSIYGIRCRSILNDLNYFHVCEGLPPDPMHDILEGIAPYELALIFKSLIGDRYLDLDLLNNRISKFKYAKNDKVNKTSLISLAALQKKNIGGTSSMTQTLIRLLPLIVGDLIPEDGSCKCWSLFLSLKQITEIALAPKLTMNMVSYLKYLVDMHLSQFKEIFPQENLKPKHHFIEHYYEAILNYGPLINCWCMRFEAKHQYFKNVAKRSRNFTDVIKSVAEKHSLLMAYYLSEENFFNAEMYVGNSSFVLHSQINKSISDELYKCTGESKEGYSRTKSVVWRGISYSENQVLCVNDVITSNPIFVEINSIWIENKKVYFWCQHYIPIYNGHLHIYELDSTDQHSLIPIENLLDYYPLNVYKMPEGLHIKGVSLHHAIPSLFESADNV</sequence>
<dbReference type="Proteomes" id="UP000827092">
    <property type="component" value="Unassembled WGS sequence"/>
</dbReference>
<dbReference type="PANTHER" id="PTHR31912:SF34">
    <property type="entry name" value="NOTOCHORD-RELATED PROTEIN"/>
    <property type="match status" value="1"/>
</dbReference>
<gene>
    <name evidence="1" type="ORF">JTE90_022247</name>
</gene>